<feature type="region of interest" description="Disordered" evidence="1">
    <location>
        <begin position="209"/>
        <end position="236"/>
    </location>
</feature>
<feature type="transmembrane region" description="Helical" evidence="2">
    <location>
        <begin position="177"/>
        <end position="201"/>
    </location>
</feature>
<dbReference type="SUPFAM" id="SSF50370">
    <property type="entry name" value="Ricin B-like lectins"/>
    <property type="match status" value="1"/>
</dbReference>
<evidence type="ECO:0000313" key="4">
    <source>
        <dbReference type="Proteomes" id="UP000616724"/>
    </source>
</evidence>
<keyword evidence="2" id="KW-1133">Transmembrane helix</keyword>
<gene>
    <name evidence="3" type="ORF">Plo01_06810</name>
</gene>
<dbReference type="AlphaFoldDB" id="A0A8J3W2Y5"/>
<organism evidence="3 4">
    <name type="scientific">Planobispora longispora</name>
    <dbReference type="NCBI Taxonomy" id="28887"/>
    <lineage>
        <taxon>Bacteria</taxon>
        <taxon>Bacillati</taxon>
        <taxon>Actinomycetota</taxon>
        <taxon>Actinomycetes</taxon>
        <taxon>Streptosporangiales</taxon>
        <taxon>Streptosporangiaceae</taxon>
        <taxon>Planobispora</taxon>
    </lineage>
</organism>
<keyword evidence="4" id="KW-1185">Reference proteome</keyword>
<dbReference type="Gene3D" id="2.80.10.50">
    <property type="match status" value="1"/>
</dbReference>
<dbReference type="CDD" id="cd00161">
    <property type="entry name" value="beta-trefoil_Ricin-like"/>
    <property type="match status" value="1"/>
</dbReference>
<sequence length="412" mass="41610">MPDMTDIPPELEGVTDPAEFVAALGTLRRWSGLSYRQLASRAQAAGDVLPPSTMAGALGRAVLPREELVAALVRACGCDEATVAGWIAVRRRLAVSGSLPVLAPSAPPESEVPISGPATPSGSGLPIPIPGPAGPPENDAPTPGPAVPSGSGVPDSGAPGTVAPPDAGGGTVSGRRLLPVMAAAVVAFILLGLGGGALAGLRALASAQTPAQTPTQPPTPTPAQDSLPSPNRSMGLPDGWYRVVPAHVADRGLCVGEGRERNGRTTRELAVQRPCRGLSPDTYVKAVGPGVHQIQWHHPVHGVGCLTVDQAWTGAEALIAPAKCTGAAHQRFLLERSASAGTAGHRLRPVHSGLCVGVLGGAADVDNGAELVQDVCNGGADQVFFFVAAPDLEPAAPEPEPAGRETAGREAS</sequence>
<evidence type="ECO:0000313" key="3">
    <source>
        <dbReference type="EMBL" id="GIH74252.1"/>
    </source>
</evidence>
<evidence type="ECO:0000256" key="2">
    <source>
        <dbReference type="SAM" id="Phobius"/>
    </source>
</evidence>
<name>A0A8J3W2Y5_9ACTN</name>
<dbReference type="InterPro" id="IPR035992">
    <property type="entry name" value="Ricin_B-like_lectins"/>
</dbReference>
<protein>
    <recommendedName>
        <fullName evidence="5">XRE family transcriptional regulator</fullName>
    </recommendedName>
</protein>
<accession>A0A8J3W2Y5</accession>
<dbReference type="Pfam" id="PF13560">
    <property type="entry name" value="HTH_31"/>
    <property type="match status" value="1"/>
</dbReference>
<comment type="caution">
    <text evidence="3">The sequence shown here is derived from an EMBL/GenBank/DDBJ whole genome shotgun (WGS) entry which is preliminary data.</text>
</comment>
<reference evidence="3 4" key="1">
    <citation type="submission" date="2021-01" db="EMBL/GenBank/DDBJ databases">
        <title>Whole genome shotgun sequence of Planobispora longispora NBRC 13918.</title>
        <authorList>
            <person name="Komaki H."/>
            <person name="Tamura T."/>
        </authorList>
    </citation>
    <scope>NUCLEOTIDE SEQUENCE [LARGE SCALE GENOMIC DNA]</scope>
    <source>
        <strain evidence="3 4">NBRC 13918</strain>
    </source>
</reference>
<keyword evidence="2" id="KW-0812">Transmembrane</keyword>
<keyword evidence="2" id="KW-0472">Membrane</keyword>
<evidence type="ECO:0008006" key="5">
    <source>
        <dbReference type="Google" id="ProtNLM"/>
    </source>
</evidence>
<dbReference type="EMBL" id="BOOH01000005">
    <property type="protein sequence ID" value="GIH74252.1"/>
    <property type="molecule type" value="Genomic_DNA"/>
</dbReference>
<feature type="region of interest" description="Disordered" evidence="1">
    <location>
        <begin position="104"/>
        <end position="168"/>
    </location>
</feature>
<evidence type="ECO:0000256" key="1">
    <source>
        <dbReference type="SAM" id="MobiDB-lite"/>
    </source>
</evidence>
<proteinExistence type="predicted"/>
<dbReference type="Proteomes" id="UP000616724">
    <property type="component" value="Unassembled WGS sequence"/>
</dbReference>
<feature type="compositionally biased region" description="Low complexity" evidence="1">
    <location>
        <begin position="147"/>
        <end position="160"/>
    </location>
</feature>